<keyword evidence="4" id="KW-1133">Transmembrane helix</keyword>
<dbReference type="STRING" id="106634.TVD_03755"/>
<dbReference type="RefSeq" id="WP_047250839.1">
    <property type="nucleotide sequence ID" value="NZ_CP011367.1"/>
</dbReference>
<dbReference type="PANTHER" id="PTHR45138:SF9">
    <property type="entry name" value="DIGUANYLATE CYCLASE DGCM-RELATED"/>
    <property type="match status" value="1"/>
</dbReference>
<comment type="cofactor">
    <cofactor evidence="1">
        <name>Mg(2+)</name>
        <dbReference type="ChEBI" id="CHEBI:18420"/>
    </cofactor>
</comment>
<dbReference type="GO" id="GO:1902201">
    <property type="term" value="P:negative regulation of bacterial-type flagellum-dependent cell motility"/>
    <property type="evidence" value="ECO:0007669"/>
    <property type="project" value="TreeGrafter"/>
</dbReference>
<evidence type="ECO:0000313" key="7">
    <source>
        <dbReference type="Proteomes" id="UP000064201"/>
    </source>
</evidence>
<evidence type="ECO:0000256" key="3">
    <source>
        <dbReference type="ARBA" id="ARBA00034247"/>
    </source>
</evidence>
<reference evidence="6 7" key="1">
    <citation type="submission" date="2015-04" db="EMBL/GenBank/DDBJ databases">
        <title>Complete Sequence for the Genome of the Thioalkalivibrio versutus D301.</title>
        <authorList>
            <person name="Mu T."/>
            <person name="Zhou J."/>
            <person name="Xu X."/>
        </authorList>
    </citation>
    <scope>NUCLEOTIDE SEQUENCE [LARGE SCALE GENOMIC DNA]</scope>
    <source>
        <strain evidence="6 7">D301</strain>
    </source>
</reference>
<dbReference type="InterPro" id="IPR000160">
    <property type="entry name" value="GGDEF_dom"/>
</dbReference>
<evidence type="ECO:0000256" key="2">
    <source>
        <dbReference type="ARBA" id="ARBA00012528"/>
    </source>
</evidence>
<dbReference type="Gene3D" id="3.30.70.270">
    <property type="match status" value="1"/>
</dbReference>
<sequence>MSGPRTTLIQGLKQQLGCPDPQLLLMPWRHHALLEHQRARLIISRVRLVAFLFALLTPLWILVDLVFLPWPVWGELALARLLTSAAFLWMSLRYQPSDSMPRAWVALALLFAIPTLFFLYSHPLLAFREMAGVEAAIAAGYAFLPFVMIAGLAIFPLTITEAVAYSIPVLAGQAVAALLQLDGMDWTTHVGAFWLLLLIASVGALASTSQLQFLAALVRESSRDALTGCYTRGSGERLLEREMARTRRQGRPLAVAFVDLDRFKALNDRFGHEEGDRALRAVANALTKRLRSIDSVIRWGGEEFLILMPETSRDEARQALERVLSEPASHTPDGQPLTASIGIASWPEDTRATDAEALVHEADLRMYRAKDKGGDRIIDARAAA</sequence>
<feature type="transmembrane region" description="Helical" evidence="4">
    <location>
        <begin position="48"/>
        <end position="70"/>
    </location>
</feature>
<dbReference type="PATRIC" id="fig|106634.4.peg.764"/>
<accession>A0A0G3G4V1</accession>
<dbReference type="GO" id="GO:0052621">
    <property type="term" value="F:diguanylate cyclase activity"/>
    <property type="evidence" value="ECO:0007669"/>
    <property type="project" value="UniProtKB-EC"/>
</dbReference>
<dbReference type="Pfam" id="PF00990">
    <property type="entry name" value="GGDEF"/>
    <property type="match status" value="1"/>
</dbReference>
<name>A0A0G3G4V1_9GAMM</name>
<dbReference type="SUPFAM" id="SSF55073">
    <property type="entry name" value="Nucleotide cyclase"/>
    <property type="match status" value="1"/>
</dbReference>
<dbReference type="SMART" id="SM00267">
    <property type="entry name" value="GGDEF"/>
    <property type="match status" value="1"/>
</dbReference>
<evidence type="ECO:0000256" key="4">
    <source>
        <dbReference type="SAM" id="Phobius"/>
    </source>
</evidence>
<protein>
    <recommendedName>
        <fullName evidence="2">diguanylate cyclase</fullName>
        <ecNumber evidence="2">2.7.7.65</ecNumber>
    </recommendedName>
</protein>
<dbReference type="OrthoDB" id="5296913at2"/>
<feature type="transmembrane region" description="Helical" evidence="4">
    <location>
        <begin position="104"/>
        <end position="123"/>
    </location>
</feature>
<feature type="transmembrane region" description="Helical" evidence="4">
    <location>
        <begin position="193"/>
        <end position="218"/>
    </location>
</feature>
<organism evidence="6 7">
    <name type="scientific">Thioalkalivibrio versutus</name>
    <dbReference type="NCBI Taxonomy" id="106634"/>
    <lineage>
        <taxon>Bacteria</taxon>
        <taxon>Pseudomonadati</taxon>
        <taxon>Pseudomonadota</taxon>
        <taxon>Gammaproteobacteria</taxon>
        <taxon>Chromatiales</taxon>
        <taxon>Ectothiorhodospiraceae</taxon>
        <taxon>Thioalkalivibrio</taxon>
    </lineage>
</organism>
<proteinExistence type="predicted"/>
<gene>
    <name evidence="6" type="ORF">TVD_03755</name>
</gene>
<dbReference type="PANTHER" id="PTHR45138">
    <property type="entry name" value="REGULATORY COMPONENTS OF SENSORY TRANSDUCTION SYSTEM"/>
    <property type="match status" value="1"/>
</dbReference>
<keyword evidence="4" id="KW-0472">Membrane</keyword>
<dbReference type="NCBIfam" id="TIGR00254">
    <property type="entry name" value="GGDEF"/>
    <property type="match status" value="1"/>
</dbReference>
<dbReference type="CDD" id="cd01949">
    <property type="entry name" value="GGDEF"/>
    <property type="match status" value="1"/>
</dbReference>
<dbReference type="PROSITE" id="PS50887">
    <property type="entry name" value="GGDEF"/>
    <property type="match status" value="1"/>
</dbReference>
<dbReference type="AlphaFoldDB" id="A0A0G3G4V1"/>
<dbReference type="GO" id="GO:0043709">
    <property type="term" value="P:cell adhesion involved in single-species biofilm formation"/>
    <property type="evidence" value="ECO:0007669"/>
    <property type="project" value="TreeGrafter"/>
</dbReference>
<evidence type="ECO:0000256" key="1">
    <source>
        <dbReference type="ARBA" id="ARBA00001946"/>
    </source>
</evidence>
<dbReference type="InterPro" id="IPR029787">
    <property type="entry name" value="Nucleotide_cyclase"/>
</dbReference>
<evidence type="ECO:0000259" key="5">
    <source>
        <dbReference type="PROSITE" id="PS50887"/>
    </source>
</evidence>
<dbReference type="Proteomes" id="UP000064201">
    <property type="component" value="Chromosome"/>
</dbReference>
<dbReference type="FunFam" id="3.30.70.270:FF:000001">
    <property type="entry name" value="Diguanylate cyclase domain protein"/>
    <property type="match status" value="1"/>
</dbReference>
<dbReference type="EMBL" id="CP011367">
    <property type="protein sequence ID" value="AKJ94537.1"/>
    <property type="molecule type" value="Genomic_DNA"/>
</dbReference>
<keyword evidence="7" id="KW-1185">Reference proteome</keyword>
<keyword evidence="4" id="KW-0812">Transmembrane</keyword>
<dbReference type="KEGG" id="tvr:TVD_03755"/>
<comment type="catalytic activity">
    <reaction evidence="3">
        <text>2 GTP = 3',3'-c-di-GMP + 2 diphosphate</text>
        <dbReference type="Rhea" id="RHEA:24898"/>
        <dbReference type="ChEBI" id="CHEBI:33019"/>
        <dbReference type="ChEBI" id="CHEBI:37565"/>
        <dbReference type="ChEBI" id="CHEBI:58805"/>
        <dbReference type="EC" id="2.7.7.65"/>
    </reaction>
</comment>
<feature type="domain" description="GGDEF" evidence="5">
    <location>
        <begin position="251"/>
        <end position="382"/>
    </location>
</feature>
<dbReference type="EC" id="2.7.7.65" evidence="2"/>
<dbReference type="GO" id="GO:0005886">
    <property type="term" value="C:plasma membrane"/>
    <property type="evidence" value="ECO:0007669"/>
    <property type="project" value="TreeGrafter"/>
</dbReference>
<dbReference type="InterPro" id="IPR043128">
    <property type="entry name" value="Rev_trsase/Diguanyl_cyclase"/>
</dbReference>
<evidence type="ECO:0000313" key="6">
    <source>
        <dbReference type="EMBL" id="AKJ94537.1"/>
    </source>
</evidence>
<feature type="transmembrane region" description="Helical" evidence="4">
    <location>
        <begin position="135"/>
        <end position="155"/>
    </location>
</feature>
<dbReference type="InterPro" id="IPR050469">
    <property type="entry name" value="Diguanylate_Cyclase"/>
</dbReference>